<dbReference type="InterPro" id="IPR052523">
    <property type="entry name" value="Trichothecene_AcTrans"/>
</dbReference>
<evidence type="ECO:0000259" key="1">
    <source>
        <dbReference type="PROSITE" id="PS51186"/>
    </source>
</evidence>
<dbReference type="SUPFAM" id="SSF55729">
    <property type="entry name" value="Acyl-CoA N-acyltransferases (Nat)"/>
    <property type="match status" value="1"/>
</dbReference>
<gene>
    <name evidence="2" type="ORF">GO621_15640</name>
</gene>
<dbReference type="Proteomes" id="UP000462014">
    <property type="component" value="Unassembled WGS sequence"/>
</dbReference>
<dbReference type="CDD" id="cd04301">
    <property type="entry name" value="NAT_SF"/>
    <property type="match status" value="1"/>
</dbReference>
<dbReference type="PANTHER" id="PTHR42791:SF1">
    <property type="entry name" value="N-ACETYLTRANSFERASE DOMAIN-CONTAINING PROTEIN"/>
    <property type="match status" value="1"/>
</dbReference>
<dbReference type="EMBL" id="WPIK01000016">
    <property type="protein sequence ID" value="MVN22958.1"/>
    <property type="molecule type" value="Genomic_DNA"/>
</dbReference>
<evidence type="ECO:0000313" key="3">
    <source>
        <dbReference type="Proteomes" id="UP000462014"/>
    </source>
</evidence>
<dbReference type="PANTHER" id="PTHR42791">
    <property type="entry name" value="GNAT FAMILY ACETYLTRANSFERASE"/>
    <property type="match status" value="1"/>
</dbReference>
<feature type="domain" description="N-acetyltransferase" evidence="1">
    <location>
        <begin position="112"/>
        <end position="189"/>
    </location>
</feature>
<dbReference type="PROSITE" id="PS51186">
    <property type="entry name" value="GNAT"/>
    <property type="match status" value="1"/>
</dbReference>
<dbReference type="AlphaFoldDB" id="A0A7K1T0A9"/>
<name>A0A7K1T0A9_9SPHI</name>
<reference evidence="2 3" key="1">
    <citation type="submission" date="2019-12" db="EMBL/GenBank/DDBJ databases">
        <title>Mucilaginibacter sp. HMF7410 genome sequencing and assembly.</title>
        <authorList>
            <person name="Kang H."/>
            <person name="Cha I."/>
            <person name="Kim H."/>
            <person name="Joh K."/>
        </authorList>
    </citation>
    <scope>NUCLEOTIDE SEQUENCE [LARGE SCALE GENOMIC DNA]</scope>
    <source>
        <strain evidence="2 3">HMF7410</strain>
    </source>
</reference>
<accession>A0A7K1T0A9</accession>
<dbReference type="InterPro" id="IPR000182">
    <property type="entry name" value="GNAT_dom"/>
</dbReference>
<dbReference type="Pfam" id="PF00583">
    <property type="entry name" value="Acetyltransf_1"/>
    <property type="match status" value="1"/>
</dbReference>
<keyword evidence="3" id="KW-1185">Reference proteome</keyword>
<dbReference type="Gene3D" id="3.40.630.30">
    <property type="match status" value="1"/>
</dbReference>
<dbReference type="InterPro" id="IPR016181">
    <property type="entry name" value="Acyl_CoA_acyltransferase"/>
</dbReference>
<dbReference type="RefSeq" id="WP_157568722.1">
    <property type="nucleotide sequence ID" value="NZ_WPIK01000016.1"/>
</dbReference>
<evidence type="ECO:0000313" key="2">
    <source>
        <dbReference type="EMBL" id="MVN22958.1"/>
    </source>
</evidence>
<dbReference type="GO" id="GO:0016747">
    <property type="term" value="F:acyltransferase activity, transferring groups other than amino-acyl groups"/>
    <property type="evidence" value="ECO:0007669"/>
    <property type="project" value="InterPro"/>
</dbReference>
<proteinExistence type="predicted"/>
<comment type="caution">
    <text evidence="2">The sequence shown here is derived from an EMBL/GenBank/DDBJ whole genome shotgun (WGS) entry which is preliminary data.</text>
</comment>
<protein>
    <submittedName>
        <fullName evidence="2">GNAT family N-acetyltransferase</fullName>
    </submittedName>
</protein>
<organism evidence="2 3">
    <name type="scientific">Mucilaginibacter arboris</name>
    <dbReference type="NCBI Taxonomy" id="2682090"/>
    <lineage>
        <taxon>Bacteria</taxon>
        <taxon>Pseudomonadati</taxon>
        <taxon>Bacteroidota</taxon>
        <taxon>Sphingobacteriia</taxon>
        <taxon>Sphingobacteriales</taxon>
        <taxon>Sphingobacteriaceae</taxon>
        <taxon>Mucilaginibacter</taxon>
    </lineage>
</organism>
<sequence length="189" mass="21926">MLKATKEDKALVIKILTDSFNENQSVNYIVKQDKKRKDRITFLMDYSFDICLTFGEVFLSNDKKGCALVLYPDLKKFTLQSAILDIKLLLKSIGLSNASKAMSREKAIKSNYPQKPFYYLWFLGVSPDEQNKGIGTKLLTEIIQESIAKNRAIYLETSTLKNLPWYKKFGFYTYKELSFGYKLYMLKRG</sequence>
<keyword evidence="2" id="KW-0808">Transferase</keyword>